<reference evidence="1 2" key="1">
    <citation type="submission" date="2018-05" db="EMBL/GenBank/DDBJ databases">
        <title>Draft genome sequence of Rhodanobacter denitrificans Yn1 isolated from gold copper mine.</title>
        <authorList>
            <person name="Yang N."/>
            <person name="Mazhar H.S."/>
            <person name="Rensing C."/>
        </authorList>
    </citation>
    <scope>NUCLEOTIDE SEQUENCE [LARGE SCALE GENOMIC DNA]</scope>
    <source>
        <strain evidence="1 2">Yn1</strain>
    </source>
</reference>
<evidence type="ECO:0000313" key="1">
    <source>
        <dbReference type="EMBL" id="RCS31577.1"/>
    </source>
</evidence>
<evidence type="ECO:0000313" key="2">
    <source>
        <dbReference type="Proteomes" id="UP000252387"/>
    </source>
</evidence>
<dbReference type="EMBL" id="QFWQ01000001">
    <property type="protein sequence ID" value="RCS31577.1"/>
    <property type="molecule type" value="Genomic_DNA"/>
</dbReference>
<comment type="caution">
    <text evidence="1">The sequence shown here is derived from an EMBL/GenBank/DDBJ whole genome shotgun (WGS) entry which is preliminary data.</text>
</comment>
<protein>
    <submittedName>
        <fullName evidence="1">DNA mismatch repair protein</fullName>
    </submittedName>
</protein>
<dbReference type="SUPFAM" id="SSF55874">
    <property type="entry name" value="ATPase domain of HSP90 chaperone/DNA topoisomerase II/histidine kinase"/>
    <property type="match status" value="1"/>
</dbReference>
<dbReference type="Gene3D" id="3.30.565.10">
    <property type="entry name" value="Histidine kinase-like ATPase, C-terminal domain"/>
    <property type="match status" value="1"/>
</dbReference>
<proteinExistence type="predicted"/>
<gene>
    <name evidence="1" type="ORF">DEO45_00195</name>
</gene>
<accession>A0A368KI94</accession>
<dbReference type="RefSeq" id="WP_114340314.1">
    <property type="nucleotide sequence ID" value="NZ_QFWQ01000001.1"/>
</dbReference>
<dbReference type="OrthoDB" id="8765545at2"/>
<dbReference type="Proteomes" id="UP000252387">
    <property type="component" value="Unassembled WGS sequence"/>
</dbReference>
<sequence>MRVGDRAGNQTRRAVVANFQGTTQIGVAGIKKHFVRTEPPQAVIELVWNGFDAQAPHVEVELAYNDLEQLSSVSVIDDGEGIDVANIDDNFGRFNESAKQEDVTLHGFNGRGRLAFHRLADRATWYTQHKGRAATIVVTGANLERFSGDTWEAGQSHGMVATGSGTRVLLDPVRAALPEPKDMLKLLSTEFGWYLLLNPDRHLTYDGTPVSAPAHELIDSSILVDGDDFRVRIIRWHERLASEKSYVYLQNSSGKTVFHKLSSHNNKPGFFVSVYIQSPWADSFAPEQDLLNPDAATAESKTWKAVDRLVVGKVREVYEAFLREHVEREIRKYESEGSFPDFSELPEIDAEWRSRNIRHIVRTVYVADPSLFGPLPKKQRSVLIRLLDRLSVSNENDAIFDVLKGVLDLDAGAVKRLASHLERTTFDSIVGTIEALQKRQTAVDQIRQLMRVHYKEVRETPDLQKIIELNTWLFGPQFETLGAEETTFTEIARRLRSKIREIDNVTGEDVEDDATVEVSQRQPDLFLVRKLPMPDSLGRMQNRWVIIEIKRPGVALNYRHLRQVDDYIRIIEGDPEFAAEQTRVELVLVGRKISSADTEIRSRLKQVADRGVPGLIRQDERFTVFVLNWETILAGFELTNEYLLKHLRLKRAELEGTSMDQLVHALSGGLDESALLSAGAVRKTVRKRKPLAPVSH</sequence>
<dbReference type="AlphaFoldDB" id="A0A368KI94"/>
<name>A0A368KI94_9GAMM</name>
<dbReference type="Pfam" id="PF13589">
    <property type="entry name" value="HATPase_c_3"/>
    <property type="match status" value="1"/>
</dbReference>
<dbReference type="InterPro" id="IPR036890">
    <property type="entry name" value="HATPase_C_sf"/>
</dbReference>
<organism evidence="1 2">
    <name type="scientific">Rhodanobacter denitrificans</name>
    <dbReference type="NCBI Taxonomy" id="666685"/>
    <lineage>
        <taxon>Bacteria</taxon>
        <taxon>Pseudomonadati</taxon>
        <taxon>Pseudomonadota</taxon>
        <taxon>Gammaproteobacteria</taxon>
        <taxon>Lysobacterales</taxon>
        <taxon>Rhodanobacteraceae</taxon>
        <taxon>Rhodanobacter</taxon>
    </lineage>
</organism>
<keyword evidence="2" id="KW-1185">Reference proteome</keyword>